<sequence length="525" mass="59951">MTQRISVCRICGRRLTNPKSISVSMGPVCVRRFGVIFEEALQYASSLGRQLDVGLIENAAILSSQAAYRQRLRGQTQLPSTHNVEVMSRTLGRMEEVRVEVCDGNHAQVITSRGNTYDVTETSCTCPDFRYRLQGTGESCRHMEAHRIARGQAVSPSTQLLRDHLDEEARRQARRSFEFVDWREQEAREGVLEVWRENKAFDGTFISEDNAAWEDLLSKAGNEWEYKYENVLGGTGNSFGIEIEFELPYNIDRVEIANALHEAGILDTARINGYHSTGGRPGFWKLERDGSLQNGLELVSPILFDRRETWEQIEKATRILREKGATVNERTGGHIHIGIGPLDHKTYAWQRLSRIGLGYEKLFYRMGGADSEAYRNGTHGRHRGSRYTIPLNNNRIRRIRGNEDAAEARARLSESRYSLFNATNVDNVNSKPTIEMRYPNSTLDHLQWQAQIQVANSIVHQSAVIKNTSPQSRFTPGLTDRANQLRFEHYCTETTEREHFRKFLDVVGNQEDRLAATWLFLRGRA</sequence>
<reference evidence="3 4" key="1">
    <citation type="submission" date="2018-12" db="EMBL/GenBank/DDBJ databases">
        <authorList>
            <person name="Sun L."/>
            <person name="Chen Z."/>
        </authorList>
    </citation>
    <scope>NUCLEOTIDE SEQUENCE [LARGE SCALE GENOMIC DNA]</scope>
    <source>
        <strain evidence="3 4">DSM 15890</strain>
    </source>
</reference>
<evidence type="ECO:0000256" key="1">
    <source>
        <dbReference type="PROSITE-ProRule" id="PRU00325"/>
    </source>
</evidence>
<keyword evidence="1" id="KW-0479">Metal-binding</keyword>
<comment type="caution">
    <text evidence="3">The sequence shown here is derived from an EMBL/GenBank/DDBJ whole genome shotgun (WGS) entry which is preliminary data.</text>
</comment>
<dbReference type="PROSITE" id="PS50966">
    <property type="entry name" value="ZF_SWIM"/>
    <property type="match status" value="1"/>
</dbReference>
<proteinExistence type="predicted"/>
<dbReference type="Pfam" id="PF19474">
    <property type="entry name" value="DUF6011"/>
    <property type="match status" value="1"/>
</dbReference>
<dbReference type="InterPro" id="IPR022025">
    <property type="entry name" value="Amidoligase_2"/>
</dbReference>
<accession>A0A3S1D8R3</accession>
<evidence type="ECO:0000313" key="3">
    <source>
        <dbReference type="EMBL" id="RUT39501.1"/>
    </source>
</evidence>
<dbReference type="InterPro" id="IPR007527">
    <property type="entry name" value="Znf_SWIM"/>
</dbReference>
<dbReference type="PANTHER" id="PTHR36847">
    <property type="entry name" value="AMIDOLIGASE ENZYME"/>
    <property type="match status" value="1"/>
</dbReference>
<keyword evidence="4" id="KW-1185">Reference proteome</keyword>
<evidence type="ECO:0000259" key="2">
    <source>
        <dbReference type="PROSITE" id="PS50966"/>
    </source>
</evidence>
<keyword evidence="1" id="KW-0862">Zinc</keyword>
<gene>
    <name evidence="3" type="ORF">EJP82_26075</name>
</gene>
<protein>
    <recommendedName>
        <fullName evidence="2">SWIM-type domain-containing protein</fullName>
    </recommendedName>
</protein>
<dbReference type="PANTHER" id="PTHR36847:SF1">
    <property type="entry name" value="AMIDOLIGASE ENZYME"/>
    <property type="match status" value="1"/>
</dbReference>
<name>A0A3S1D8R3_9BACL</name>
<evidence type="ECO:0000313" key="4">
    <source>
        <dbReference type="Proteomes" id="UP000279446"/>
    </source>
</evidence>
<dbReference type="InterPro" id="IPR046053">
    <property type="entry name" value="DUF6011"/>
</dbReference>
<organism evidence="3 4">
    <name type="scientific">Paenibacillus anaericanus</name>
    <dbReference type="NCBI Taxonomy" id="170367"/>
    <lineage>
        <taxon>Bacteria</taxon>
        <taxon>Bacillati</taxon>
        <taxon>Bacillota</taxon>
        <taxon>Bacilli</taxon>
        <taxon>Bacillales</taxon>
        <taxon>Paenibacillaceae</taxon>
        <taxon>Paenibacillus</taxon>
    </lineage>
</organism>
<feature type="domain" description="SWIM-type" evidence="2">
    <location>
        <begin position="109"/>
        <end position="151"/>
    </location>
</feature>
<dbReference type="OrthoDB" id="5380364at2"/>
<dbReference type="AlphaFoldDB" id="A0A3S1D8R3"/>
<dbReference type="EMBL" id="RZNY01000044">
    <property type="protein sequence ID" value="RUT39501.1"/>
    <property type="molecule type" value="Genomic_DNA"/>
</dbReference>
<dbReference type="GO" id="GO:0008270">
    <property type="term" value="F:zinc ion binding"/>
    <property type="evidence" value="ECO:0007669"/>
    <property type="project" value="UniProtKB-KW"/>
</dbReference>
<dbReference type="Proteomes" id="UP000279446">
    <property type="component" value="Unassembled WGS sequence"/>
</dbReference>
<dbReference type="Pfam" id="PF12224">
    <property type="entry name" value="Amidoligase_2"/>
    <property type="match status" value="1"/>
</dbReference>
<keyword evidence="1" id="KW-0863">Zinc-finger</keyword>